<gene>
    <name evidence="1" type="ORF">TVAG_190430</name>
</gene>
<reference evidence="1" key="2">
    <citation type="journal article" date="2007" name="Science">
        <title>Draft genome sequence of the sexually transmitted pathogen Trichomonas vaginalis.</title>
        <authorList>
            <person name="Carlton J.M."/>
            <person name="Hirt R.P."/>
            <person name="Silva J.C."/>
            <person name="Delcher A.L."/>
            <person name="Schatz M."/>
            <person name="Zhao Q."/>
            <person name="Wortman J.R."/>
            <person name="Bidwell S.L."/>
            <person name="Alsmark U.C.M."/>
            <person name="Besteiro S."/>
            <person name="Sicheritz-Ponten T."/>
            <person name="Noel C.J."/>
            <person name="Dacks J.B."/>
            <person name="Foster P.G."/>
            <person name="Simillion C."/>
            <person name="Van de Peer Y."/>
            <person name="Miranda-Saavedra D."/>
            <person name="Barton G.J."/>
            <person name="Westrop G.D."/>
            <person name="Mueller S."/>
            <person name="Dessi D."/>
            <person name="Fiori P.L."/>
            <person name="Ren Q."/>
            <person name="Paulsen I."/>
            <person name="Zhang H."/>
            <person name="Bastida-Corcuera F.D."/>
            <person name="Simoes-Barbosa A."/>
            <person name="Brown M.T."/>
            <person name="Hayes R.D."/>
            <person name="Mukherjee M."/>
            <person name="Okumura C.Y."/>
            <person name="Schneider R."/>
            <person name="Smith A.J."/>
            <person name="Vanacova S."/>
            <person name="Villalvazo M."/>
            <person name="Haas B.J."/>
            <person name="Pertea M."/>
            <person name="Feldblyum T.V."/>
            <person name="Utterback T.R."/>
            <person name="Shu C.L."/>
            <person name="Osoegawa K."/>
            <person name="de Jong P.J."/>
            <person name="Hrdy I."/>
            <person name="Horvathova L."/>
            <person name="Zubacova Z."/>
            <person name="Dolezal P."/>
            <person name="Malik S.B."/>
            <person name="Logsdon J.M. Jr."/>
            <person name="Henze K."/>
            <person name="Gupta A."/>
            <person name="Wang C.C."/>
            <person name="Dunne R.L."/>
            <person name="Upcroft J.A."/>
            <person name="Upcroft P."/>
            <person name="White O."/>
            <person name="Salzberg S.L."/>
            <person name="Tang P."/>
            <person name="Chiu C.-H."/>
            <person name="Lee Y.-S."/>
            <person name="Embley T.M."/>
            <person name="Coombs G.H."/>
            <person name="Mottram J.C."/>
            <person name="Tachezy J."/>
            <person name="Fraser-Liggett C.M."/>
            <person name="Johnson P.J."/>
        </authorList>
    </citation>
    <scope>NUCLEOTIDE SEQUENCE [LARGE SCALE GENOMIC DNA]</scope>
    <source>
        <strain evidence="1">G3</strain>
    </source>
</reference>
<dbReference type="AlphaFoldDB" id="A2DKH1"/>
<sequence>MSYSNTYSTSFGESYNFSIPKLFKTQSSTTDHDAVYADSQLSLYDNNYNQLIQKKQSLQLLKYTSDSAITQYFRHSTSSSIAFPIPYNFETKKQFLEAVHVWHEYIRKTLTGITLPYPILSKVYIPSRPFRMDLLAQQYNRFDQTANPLLPKNMEYLHRMLITDDRLPPDEEFPHQLPKKIPVLVKHQINTEPQWQSSCIPHEPNLLIYSNFDDYLSAYESWHKITCLQLSTPPIPPDQFENLISLKKNPEMEYEKESSIKPIPQEFPIDYSWTQNLAEPTIHLDVNRFRVFSMKEDHHDYQHYLVYGVDRDKFLKNIKNSGDSKKTFREQKLIYPFTFIWYMDKKKATEDLSTFLHSLNSSMSFRETTQFLHWDYKIDKYESIILETEGKLSLKYMLAANIKPFEIMKLIEIAKNSDQHAIRVAHMLSTLVSSELYQAFTDFLFIPGDFFRNLYQFIKVAVLLSDNNIEIYKPPAKMTEFDFLVFKLHYCTILTTIPICNFTFPFFRYLIKASHDCHDSISEWLKDGDLVDKLWDSLKQETPTALTLEMYIFAALQPDTICLRLFRNDFFERVAEISNYKCGRGFLLRMIYHDCGRVVLMFIRKASPIIPTNVFQNMTKESERMIMTIFAQYAAFLGSIGAFAPQQELIKLLIDIIEHYNENCHSIVFILLKIITLKRLLLDKNRQNQENLIVPLVKQICQSAVSQESRISLLDAALYVSACLKIPGAAEEAAKYPEIISFVLEQMNSSQNDVNRRAWKFWRRLTSSPSITKSLLANENFGKTLSTLSYSENPTIFMNYCRFVTHISESVNSGTLDLLLARVSSAIGRFACTLKLANNIFRGNLLVLREIEKMLKAVAKNDKTKFKEDLGNHLKSLGIDLTKH</sequence>
<dbReference type="GO" id="GO:0005829">
    <property type="term" value="C:cytosol"/>
    <property type="evidence" value="ECO:0000318"/>
    <property type="project" value="GO_Central"/>
</dbReference>
<dbReference type="Proteomes" id="UP000001542">
    <property type="component" value="Unassembled WGS sequence"/>
</dbReference>
<dbReference type="InterPro" id="IPR011989">
    <property type="entry name" value="ARM-like"/>
</dbReference>
<keyword evidence="2" id="KW-1185">Reference proteome</keyword>
<name>A2DKH1_TRIV3</name>
<dbReference type="InterPro" id="IPR016024">
    <property type="entry name" value="ARM-type_fold"/>
</dbReference>
<dbReference type="EMBL" id="DS113211">
    <property type="protein sequence ID" value="EAY19148.1"/>
    <property type="molecule type" value="Genomic_DNA"/>
</dbReference>
<dbReference type="VEuPathDB" id="TrichDB:TVAGG3_0996700"/>
<dbReference type="VEuPathDB" id="TrichDB:TVAG_190430"/>
<dbReference type="InterPro" id="IPR037474">
    <property type="entry name" value="ScaA"/>
</dbReference>
<dbReference type="PANTHER" id="PTHR37516">
    <property type="entry name" value="SCA1 COMPLEX SCAFFOLD PROTEIN SCAA"/>
    <property type="match status" value="1"/>
</dbReference>
<evidence type="ECO:0000313" key="2">
    <source>
        <dbReference type="Proteomes" id="UP000001542"/>
    </source>
</evidence>
<organism evidence="1 2">
    <name type="scientific">Trichomonas vaginalis (strain ATCC PRA-98 / G3)</name>
    <dbReference type="NCBI Taxonomy" id="412133"/>
    <lineage>
        <taxon>Eukaryota</taxon>
        <taxon>Metamonada</taxon>
        <taxon>Parabasalia</taxon>
        <taxon>Trichomonadida</taxon>
        <taxon>Trichomonadidae</taxon>
        <taxon>Trichomonas</taxon>
    </lineage>
</organism>
<dbReference type="PANTHER" id="PTHR37516:SF1">
    <property type="entry name" value="SCA1 COMPLEX SCAFFOLD PROTEIN SCAA"/>
    <property type="match status" value="1"/>
</dbReference>
<accession>A2DKH1</accession>
<dbReference type="SUPFAM" id="SSF48371">
    <property type="entry name" value="ARM repeat"/>
    <property type="match status" value="1"/>
</dbReference>
<evidence type="ECO:0000313" key="1">
    <source>
        <dbReference type="EMBL" id="EAY19148.1"/>
    </source>
</evidence>
<dbReference type="GO" id="GO:1904515">
    <property type="term" value="P:positive regulation of TORC2 signaling"/>
    <property type="evidence" value="ECO:0000318"/>
    <property type="project" value="GO_Central"/>
</dbReference>
<dbReference type="GO" id="GO:0005886">
    <property type="term" value="C:plasma membrane"/>
    <property type="evidence" value="ECO:0000318"/>
    <property type="project" value="GO_Central"/>
</dbReference>
<dbReference type="InParanoid" id="A2DKH1"/>
<dbReference type="GO" id="GO:0046579">
    <property type="term" value="P:positive regulation of Ras protein signal transduction"/>
    <property type="evidence" value="ECO:0000318"/>
    <property type="project" value="GO_Central"/>
</dbReference>
<dbReference type="Gene3D" id="1.25.10.10">
    <property type="entry name" value="Leucine-rich Repeat Variant"/>
    <property type="match status" value="1"/>
</dbReference>
<dbReference type="RefSeq" id="XP_001580134.1">
    <property type="nucleotide sequence ID" value="XM_001580084.1"/>
</dbReference>
<proteinExistence type="predicted"/>
<dbReference type="KEGG" id="tva:5464669"/>
<reference evidence="1" key="1">
    <citation type="submission" date="2006-10" db="EMBL/GenBank/DDBJ databases">
        <authorList>
            <person name="Amadeo P."/>
            <person name="Zhao Q."/>
            <person name="Wortman J."/>
            <person name="Fraser-Liggett C."/>
            <person name="Carlton J."/>
        </authorList>
    </citation>
    <scope>NUCLEOTIDE SEQUENCE</scope>
    <source>
        <strain evidence="1">G3</strain>
    </source>
</reference>
<protein>
    <submittedName>
        <fullName evidence="1">Uncharacterized protein</fullName>
    </submittedName>
</protein>